<protein>
    <submittedName>
        <fullName evidence="7">Desumoylating isopeptidase 2-like</fullName>
    </submittedName>
</protein>
<dbReference type="InterPro" id="IPR008580">
    <property type="entry name" value="PPPDE_dom"/>
</dbReference>
<dbReference type="Gene3D" id="3.90.1720.30">
    <property type="entry name" value="PPPDE domains"/>
    <property type="match status" value="1"/>
</dbReference>
<evidence type="ECO:0000256" key="4">
    <source>
        <dbReference type="SAM" id="MobiDB-lite"/>
    </source>
</evidence>
<proteinExistence type="inferred from homology"/>
<dbReference type="PANTHER" id="PTHR12378:SF80">
    <property type="entry name" value="IP06716P-RELATED"/>
    <property type="match status" value="1"/>
</dbReference>
<dbReference type="PROSITE" id="PS51858">
    <property type="entry name" value="PPPDE"/>
    <property type="match status" value="1"/>
</dbReference>
<feature type="domain" description="PPPDE" evidence="5">
    <location>
        <begin position="1"/>
        <end position="138"/>
    </location>
</feature>
<comment type="similarity">
    <text evidence="1">Belongs to the DeSI family.</text>
</comment>
<dbReference type="Pfam" id="PF05903">
    <property type="entry name" value="Peptidase_C97"/>
    <property type="match status" value="1"/>
</dbReference>
<name>A0ABM0GJM1_SACKO</name>
<evidence type="ECO:0000313" key="6">
    <source>
        <dbReference type="Proteomes" id="UP000694865"/>
    </source>
</evidence>
<dbReference type="Proteomes" id="UP000694865">
    <property type="component" value="Unplaced"/>
</dbReference>
<evidence type="ECO:0000313" key="7">
    <source>
        <dbReference type="RefSeq" id="XP_002731307.1"/>
    </source>
</evidence>
<keyword evidence="6" id="KW-1185">Reference proteome</keyword>
<sequence>MANEAVRLNVYDMVRVAFLIMNLRPPPQYAYGGHPFPISGVFEILPKQAEELGEQFRFKETVLLGRTDFTPSEVKLIVDELGKKFKGDRYHLMHKNCNHFTSAVAKILVGNDIPPWVNRLAYVSSCVPFVERCLPQEWLTPVALQQCIIKEPEPDRSTNLGSTRERRRYDPRSSIN</sequence>
<dbReference type="GeneID" id="100370691"/>
<gene>
    <name evidence="7" type="primary">LOC100370691</name>
</gene>
<dbReference type="RefSeq" id="XP_002731307.1">
    <property type="nucleotide sequence ID" value="XM_002731261.2"/>
</dbReference>
<evidence type="ECO:0000256" key="3">
    <source>
        <dbReference type="ARBA" id="ARBA00022801"/>
    </source>
</evidence>
<dbReference type="SMART" id="SM01179">
    <property type="entry name" value="DUF862"/>
    <property type="match status" value="1"/>
</dbReference>
<evidence type="ECO:0000259" key="5">
    <source>
        <dbReference type="PROSITE" id="PS51858"/>
    </source>
</evidence>
<organism evidence="6 7">
    <name type="scientific">Saccoglossus kowalevskii</name>
    <name type="common">Acorn worm</name>
    <dbReference type="NCBI Taxonomy" id="10224"/>
    <lineage>
        <taxon>Eukaryota</taxon>
        <taxon>Metazoa</taxon>
        <taxon>Hemichordata</taxon>
        <taxon>Enteropneusta</taxon>
        <taxon>Harrimaniidae</taxon>
        <taxon>Saccoglossus</taxon>
    </lineage>
</organism>
<feature type="compositionally biased region" description="Basic and acidic residues" evidence="4">
    <location>
        <begin position="163"/>
        <end position="176"/>
    </location>
</feature>
<accession>A0ABM0GJM1</accession>
<reference evidence="7" key="1">
    <citation type="submission" date="2025-08" db="UniProtKB">
        <authorList>
            <consortium name="RefSeq"/>
        </authorList>
    </citation>
    <scope>IDENTIFICATION</scope>
    <source>
        <tissue evidence="7">Testes</tissue>
    </source>
</reference>
<dbReference type="PANTHER" id="PTHR12378">
    <property type="entry name" value="DESUMOYLATING ISOPEPTIDASE"/>
    <property type="match status" value="1"/>
</dbReference>
<feature type="region of interest" description="Disordered" evidence="4">
    <location>
        <begin position="155"/>
        <end position="176"/>
    </location>
</feature>
<dbReference type="InterPro" id="IPR042266">
    <property type="entry name" value="PPPDE_sf"/>
</dbReference>
<keyword evidence="3" id="KW-0378">Hydrolase</keyword>
<evidence type="ECO:0000256" key="2">
    <source>
        <dbReference type="ARBA" id="ARBA00022670"/>
    </source>
</evidence>
<evidence type="ECO:0000256" key="1">
    <source>
        <dbReference type="ARBA" id="ARBA00008140"/>
    </source>
</evidence>
<keyword evidence="2" id="KW-0645">Protease</keyword>